<dbReference type="Gene3D" id="1.10.10.10">
    <property type="entry name" value="Winged helix-like DNA-binding domain superfamily/Winged helix DNA-binding domain"/>
    <property type="match status" value="1"/>
</dbReference>
<evidence type="ECO:0000256" key="12">
    <source>
        <dbReference type="RuleBase" id="RU004020"/>
    </source>
</evidence>
<reference evidence="15" key="1">
    <citation type="submission" date="2022-07" db="EMBL/GenBank/DDBJ databases">
        <authorList>
            <person name="Macas J."/>
            <person name="Novak P."/>
            <person name="Neumann P."/>
        </authorList>
    </citation>
    <scope>NUCLEOTIDE SEQUENCE</scope>
</reference>
<comment type="subcellular location">
    <subcellularLocation>
        <location evidence="1">Nucleus</location>
    </subcellularLocation>
</comment>
<evidence type="ECO:0000256" key="5">
    <source>
        <dbReference type="ARBA" id="ARBA00023016"/>
    </source>
</evidence>
<sequence length="376" mass="43215">MEMHTMMPDQANAVKEEPVVYFLDDDAYSIPGGGGGGDMCSVPKPAEGLREMGPPPFLRKTYDMVDDPNTDPVISWTSTRSSFVVWDPHKLSTDVLPKYFKHNNFSSFIRQLNTYRFRKIDSDRWEFANEGFQKGKKHLLNSIKRRKHHPQMIQAPPPAGVVTHKWFDSCNESQAELCKLRTNQDAMRTEIMRLKQQQETTNNHLAMVKERLESTENRHKYIVFFVVKAFKNPFFVQHFTEKMRQRNAGGGCVRVAKKRRLVDGTMSSSTNHLPGPQEELVMLQSEIQTLFSSEDSSSPVQEQHKMNNNSNMKSNNNNNPAGAIGSPEMNSENFILWEKLVEDDMIYENNEAETAKQHSEIVHELENLIARPPGWR</sequence>
<comment type="similarity">
    <text evidence="2 12">Belongs to the HSF family.</text>
</comment>
<accession>A0AAV0G6W9</accession>
<dbReference type="SUPFAM" id="SSF46785">
    <property type="entry name" value="Winged helix' DNA-binding domain"/>
    <property type="match status" value="1"/>
</dbReference>
<dbReference type="InterPro" id="IPR036388">
    <property type="entry name" value="WH-like_DNA-bd_sf"/>
</dbReference>
<dbReference type="InterPro" id="IPR036390">
    <property type="entry name" value="WH_DNA-bd_sf"/>
</dbReference>
<evidence type="ECO:0000313" key="16">
    <source>
        <dbReference type="Proteomes" id="UP001152523"/>
    </source>
</evidence>
<evidence type="ECO:0000256" key="9">
    <source>
        <dbReference type="ARBA" id="ARBA00023242"/>
    </source>
</evidence>
<keyword evidence="3" id="KW-0597">Phosphoprotein</keyword>
<protein>
    <recommendedName>
        <fullName evidence="11">Heat stress transcription factor</fullName>
    </recommendedName>
</protein>
<dbReference type="PANTHER" id="PTHR10015:SF448">
    <property type="entry name" value="HEAT STRESS TRANSCRIPTION FACTOR A-7A-LIKE"/>
    <property type="match status" value="1"/>
</dbReference>
<name>A0AAV0G6W9_9ASTE</name>
<dbReference type="Pfam" id="PF00447">
    <property type="entry name" value="HSF_DNA-bind"/>
    <property type="match status" value="1"/>
</dbReference>
<dbReference type="GO" id="GO:0006357">
    <property type="term" value="P:regulation of transcription by RNA polymerase II"/>
    <property type="evidence" value="ECO:0007669"/>
    <property type="project" value="TreeGrafter"/>
</dbReference>
<gene>
    <name evidence="15" type="ORF">CEPIT_LOCUS40877</name>
</gene>
<dbReference type="SMART" id="SM00415">
    <property type="entry name" value="HSF"/>
    <property type="match status" value="1"/>
</dbReference>
<feature type="domain" description="HSF-type DNA-binding" evidence="14">
    <location>
        <begin position="96"/>
        <end position="120"/>
    </location>
</feature>
<evidence type="ECO:0000313" key="15">
    <source>
        <dbReference type="EMBL" id="CAH9143709.1"/>
    </source>
</evidence>
<feature type="region of interest" description="Disordered" evidence="13">
    <location>
        <begin position="294"/>
        <end position="327"/>
    </location>
</feature>
<keyword evidence="16" id="KW-1185">Reference proteome</keyword>
<evidence type="ECO:0000256" key="3">
    <source>
        <dbReference type="ARBA" id="ARBA00022553"/>
    </source>
</evidence>
<dbReference type="PANTHER" id="PTHR10015">
    <property type="entry name" value="HEAT SHOCK TRANSCRIPTION FACTOR"/>
    <property type="match status" value="1"/>
</dbReference>
<evidence type="ECO:0000256" key="13">
    <source>
        <dbReference type="SAM" id="MobiDB-lite"/>
    </source>
</evidence>
<evidence type="ECO:0000256" key="10">
    <source>
        <dbReference type="ARBA" id="ARBA00055747"/>
    </source>
</evidence>
<comment type="caution">
    <text evidence="15">The sequence shown here is derived from an EMBL/GenBank/DDBJ whole genome shotgun (WGS) entry which is preliminary data.</text>
</comment>
<dbReference type="AlphaFoldDB" id="A0AAV0G6W9"/>
<dbReference type="PROSITE" id="PS00434">
    <property type="entry name" value="HSF_DOMAIN"/>
    <property type="match status" value="1"/>
</dbReference>
<feature type="compositionally biased region" description="Low complexity" evidence="13">
    <location>
        <begin position="306"/>
        <end position="319"/>
    </location>
</feature>
<dbReference type="FunFam" id="1.10.10.10:FF:000057">
    <property type="entry name" value="Heat shock transcription factor 1"/>
    <property type="match status" value="1"/>
</dbReference>
<evidence type="ECO:0000256" key="6">
    <source>
        <dbReference type="ARBA" id="ARBA00023125"/>
    </source>
</evidence>
<evidence type="ECO:0000259" key="14">
    <source>
        <dbReference type="PROSITE" id="PS00434"/>
    </source>
</evidence>
<comment type="function">
    <text evidence="10">DNA-binding protein that specifically binds heat shock promoter elements (HSE) and activates transcription.</text>
</comment>
<evidence type="ECO:0000256" key="7">
    <source>
        <dbReference type="ARBA" id="ARBA00023159"/>
    </source>
</evidence>
<evidence type="ECO:0000256" key="1">
    <source>
        <dbReference type="ARBA" id="ARBA00004123"/>
    </source>
</evidence>
<proteinExistence type="inferred from homology"/>
<keyword evidence="7" id="KW-0010">Activator</keyword>
<dbReference type="Proteomes" id="UP001152523">
    <property type="component" value="Unassembled WGS sequence"/>
</dbReference>
<keyword evidence="9" id="KW-0539">Nucleus</keyword>
<dbReference type="InterPro" id="IPR000232">
    <property type="entry name" value="HSF_DNA-bd"/>
</dbReference>
<evidence type="ECO:0000256" key="8">
    <source>
        <dbReference type="ARBA" id="ARBA00023163"/>
    </source>
</evidence>
<evidence type="ECO:0000256" key="2">
    <source>
        <dbReference type="ARBA" id="ARBA00006403"/>
    </source>
</evidence>
<dbReference type="GO" id="GO:0005634">
    <property type="term" value="C:nucleus"/>
    <property type="evidence" value="ECO:0007669"/>
    <property type="project" value="UniProtKB-SubCell"/>
</dbReference>
<keyword evidence="6" id="KW-0238">DNA-binding</keyword>
<dbReference type="EMBL" id="CAMAPF010001056">
    <property type="protein sequence ID" value="CAH9143709.1"/>
    <property type="molecule type" value="Genomic_DNA"/>
</dbReference>
<dbReference type="GO" id="GO:0034605">
    <property type="term" value="P:cellular response to heat"/>
    <property type="evidence" value="ECO:0007669"/>
    <property type="project" value="TreeGrafter"/>
</dbReference>
<keyword evidence="4" id="KW-0805">Transcription regulation</keyword>
<keyword evidence="8" id="KW-0804">Transcription</keyword>
<keyword evidence="5" id="KW-0346">Stress response</keyword>
<dbReference type="GO" id="GO:0000978">
    <property type="term" value="F:RNA polymerase II cis-regulatory region sequence-specific DNA binding"/>
    <property type="evidence" value="ECO:0007669"/>
    <property type="project" value="TreeGrafter"/>
</dbReference>
<dbReference type="GO" id="GO:0003700">
    <property type="term" value="F:DNA-binding transcription factor activity"/>
    <property type="evidence" value="ECO:0007669"/>
    <property type="project" value="InterPro"/>
</dbReference>
<dbReference type="PRINTS" id="PR00056">
    <property type="entry name" value="HSFDOMAIN"/>
</dbReference>
<organism evidence="15 16">
    <name type="scientific">Cuscuta epithymum</name>
    <dbReference type="NCBI Taxonomy" id="186058"/>
    <lineage>
        <taxon>Eukaryota</taxon>
        <taxon>Viridiplantae</taxon>
        <taxon>Streptophyta</taxon>
        <taxon>Embryophyta</taxon>
        <taxon>Tracheophyta</taxon>
        <taxon>Spermatophyta</taxon>
        <taxon>Magnoliopsida</taxon>
        <taxon>eudicotyledons</taxon>
        <taxon>Gunneridae</taxon>
        <taxon>Pentapetalae</taxon>
        <taxon>asterids</taxon>
        <taxon>lamiids</taxon>
        <taxon>Solanales</taxon>
        <taxon>Convolvulaceae</taxon>
        <taxon>Cuscuteae</taxon>
        <taxon>Cuscuta</taxon>
        <taxon>Cuscuta subgen. Cuscuta</taxon>
    </lineage>
</organism>
<evidence type="ECO:0000256" key="4">
    <source>
        <dbReference type="ARBA" id="ARBA00023015"/>
    </source>
</evidence>
<evidence type="ECO:0000256" key="11">
    <source>
        <dbReference type="ARBA" id="ARBA00081483"/>
    </source>
</evidence>